<dbReference type="GO" id="GO:0006508">
    <property type="term" value="P:proteolysis"/>
    <property type="evidence" value="ECO:0007669"/>
    <property type="project" value="InterPro"/>
</dbReference>
<feature type="region of interest" description="Disordered" evidence="2">
    <location>
        <begin position="215"/>
        <end position="270"/>
    </location>
</feature>
<dbReference type="PANTHER" id="PTHR42776">
    <property type="entry name" value="SERINE PEPTIDASE S9 FAMILY MEMBER"/>
    <property type="match status" value="1"/>
</dbReference>
<reference evidence="5" key="1">
    <citation type="submission" date="2016-06" db="EMBL/GenBank/DDBJ databases">
        <authorList>
            <person name="Varghese N."/>
            <person name="Submissions Spin"/>
        </authorList>
    </citation>
    <scope>NUCLEOTIDE SEQUENCE [LARGE SCALE GENOMIC DNA]</scope>
    <source>
        <strain evidence="5">DSM 43903</strain>
    </source>
</reference>
<evidence type="ECO:0000313" key="5">
    <source>
        <dbReference type="Proteomes" id="UP000199001"/>
    </source>
</evidence>
<dbReference type="PANTHER" id="PTHR42776:SF28">
    <property type="entry name" value="GLUTAMYL ENDOPEPTIDASE, CHLOROPLASTIC-RELATED"/>
    <property type="match status" value="1"/>
</dbReference>
<dbReference type="Gene3D" id="3.40.50.1820">
    <property type="entry name" value="alpha/beta hydrolase"/>
    <property type="match status" value="1"/>
</dbReference>
<dbReference type="OrthoDB" id="262125at2"/>
<dbReference type="Pfam" id="PF00326">
    <property type="entry name" value="Peptidase_S9"/>
    <property type="match status" value="1"/>
</dbReference>
<evidence type="ECO:0000256" key="2">
    <source>
        <dbReference type="SAM" id="MobiDB-lite"/>
    </source>
</evidence>
<evidence type="ECO:0000259" key="3">
    <source>
        <dbReference type="Pfam" id="PF00326"/>
    </source>
</evidence>
<keyword evidence="5" id="KW-1185">Reference proteome</keyword>
<protein>
    <submittedName>
        <fullName evidence="4">Alpha/beta hydrolase family protein</fullName>
    </submittedName>
</protein>
<dbReference type="InterPro" id="IPR001375">
    <property type="entry name" value="Peptidase_S9_cat"/>
</dbReference>
<sequence>MLDSWRESSTTGPWAWLTAPIEPSISQANPATVCWRDRWVDPDLVGLASDRAPLTRIEIHPDDTSPGWTLPVTNVLPAPLAWHLDRPLVAGLVVRDRHAHPWVADYAARTVTVFDRVRAATSLARPPLVWVGDRLVVLIPSPPTSTPLAHGNPVALEATGPGYVKFQPTLSELAAVVAARPAALDPPAGQAIGLTDPLVVRRLTALDGELHVEYAEDDPASEDGLSWSGLTVPMDGSGPPRRATKTHHRLPRGAPPGRTAPAPEITSPMSITIDTGHHQARLTQHGEGPVAVLWLRDTRPTGTVTLPPLLDTGYGVANLDLPLHWPPDATVESLHPQIVGAVRAALATIDGPVLVGGHSFSATLALYALAHIPELRGAIAHSGCYNRTLTPTGWQHEKRHLWQAPEIYRAFSALEFAHQLNRPVLLAHGTKDSNPATTPEQSVELYRAIVANGGTARLLLLPGAGHAFYYAEHLAFLRTEHRNWIMRWTR</sequence>
<feature type="compositionally biased region" description="Basic residues" evidence="2">
    <location>
        <begin position="242"/>
        <end position="251"/>
    </location>
</feature>
<evidence type="ECO:0000313" key="4">
    <source>
        <dbReference type="EMBL" id="SCL44860.1"/>
    </source>
</evidence>
<dbReference type="GO" id="GO:0004252">
    <property type="term" value="F:serine-type endopeptidase activity"/>
    <property type="evidence" value="ECO:0007669"/>
    <property type="project" value="TreeGrafter"/>
</dbReference>
<dbReference type="EMBL" id="FMHZ01000002">
    <property type="protein sequence ID" value="SCL44860.1"/>
    <property type="molecule type" value="Genomic_DNA"/>
</dbReference>
<evidence type="ECO:0000256" key="1">
    <source>
        <dbReference type="ARBA" id="ARBA00022801"/>
    </source>
</evidence>
<dbReference type="RefSeq" id="WP_091094852.1">
    <property type="nucleotide sequence ID" value="NZ_FMHZ01000002.1"/>
</dbReference>
<organism evidence="4 5">
    <name type="scientific">Micromonospora citrea</name>
    <dbReference type="NCBI Taxonomy" id="47855"/>
    <lineage>
        <taxon>Bacteria</taxon>
        <taxon>Bacillati</taxon>
        <taxon>Actinomycetota</taxon>
        <taxon>Actinomycetes</taxon>
        <taxon>Micromonosporales</taxon>
        <taxon>Micromonosporaceae</taxon>
        <taxon>Micromonospora</taxon>
    </lineage>
</organism>
<feature type="domain" description="Peptidase S9 prolyl oligopeptidase catalytic" evidence="3">
    <location>
        <begin position="353"/>
        <end position="484"/>
    </location>
</feature>
<gene>
    <name evidence="4" type="ORF">GA0070606_0487</name>
</gene>
<keyword evidence="1 4" id="KW-0378">Hydrolase</keyword>
<dbReference type="Proteomes" id="UP000199001">
    <property type="component" value="Unassembled WGS sequence"/>
</dbReference>
<dbReference type="InterPro" id="IPR029058">
    <property type="entry name" value="AB_hydrolase_fold"/>
</dbReference>
<dbReference type="SUPFAM" id="SSF53474">
    <property type="entry name" value="alpha/beta-Hydrolases"/>
    <property type="match status" value="1"/>
</dbReference>
<dbReference type="STRING" id="47855.GA0070606_0487"/>
<accession>A0A1C6TSV6</accession>
<proteinExistence type="predicted"/>
<name>A0A1C6TSV6_9ACTN</name>
<dbReference type="AlphaFoldDB" id="A0A1C6TSV6"/>